<keyword evidence="1" id="KW-0812">Transmembrane</keyword>
<dbReference type="Proteomes" id="UP000664761">
    <property type="component" value="Unassembled WGS sequence"/>
</dbReference>
<evidence type="ECO:0008006" key="4">
    <source>
        <dbReference type="Google" id="ProtNLM"/>
    </source>
</evidence>
<organism evidence="2 3">
    <name type="scientific">Sneathiella sedimenti</name>
    <dbReference type="NCBI Taxonomy" id="2816034"/>
    <lineage>
        <taxon>Bacteria</taxon>
        <taxon>Pseudomonadati</taxon>
        <taxon>Pseudomonadota</taxon>
        <taxon>Alphaproteobacteria</taxon>
        <taxon>Sneathiellales</taxon>
        <taxon>Sneathiellaceae</taxon>
        <taxon>Sneathiella</taxon>
    </lineage>
</organism>
<evidence type="ECO:0000256" key="1">
    <source>
        <dbReference type="SAM" id="Phobius"/>
    </source>
</evidence>
<keyword evidence="1" id="KW-1133">Transmembrane helix</keyword>
<keyword evidence="1" id="KW-0472">Membrane</keyword>
<sequence length="122" mass="14029">MNNVTERTEDGPRMREAAKMVQKVYIIYLAGLIIPIAHLVGVIMAYINRGDGAPWAETHFRYQIRSFWIFFLYCVIGSLLVFAGIGFLIILAAYIWFIIRCAKGLKLHAREEPVPDPATWLW</sequence>
<feature type="transmembrane region" description="Helical" evidence="1">
    <location>
        <begin position="24"/>
        <end position="47"/>
    </location>
</feature>
<dbReference type="RefSeq" id="WP_207047594.1">
    <property type="nucleotide sequence ID" value="NZ_JAFLNC010000006.1"/>
</dbReference>
<name>A0ABS3FBG8_9PROT</name>
<feature type="transmembrane region" description="Helical" evidence="1">
    <location>
        <begin position="67"/>
        <end position="97"/>
    </location>
</feature>
<dbReference type="EMBL" id="JAFLNC010000006">
    <property type="protein sequence ID" value="MBO0335277.1"/>
    <property type="molecule type" value="Genomic_DNA"/>
</dbReference>
<protein>
    <recommendedName>
        <fullName evidence="4">DUF4870 domain-containing protein</fullName>
    </recommendedName>
</protein>
<keyword evidence="3" id="KW-1185">Reference proteome</keyword>
<gene>
    <name evidence="2" type="ORF">J0X12_16770</name>
</gene>
<evidence type="ECO:0000313" key="3">
    <source>
        <dbReference type="Proteomes" id="UP000664761"/>
    </source>
</evidence>
<comment type="caution">
    <text evidence="2">The sequence shown here is derived from an EMBL/GenBank/DDBJ whole genome shotgun (WGS) entry which is preliminary data.</text>
</comment>
<accession>A0ABS3FBG8</accession>
<evidence type="ECO:0000313" key="2">
    <source>
        <dbReference type="EMBL" id="MBO0335277.1"/>
    </source>
</evidence>
<proteinExistence type="predicted"/>
<reference evidence="2 3" key="1">
    <citation type="submission" date="2021-03" db="EMBL/GenBank/DDBJ databases">
        <title>Sneathiella sp. CAU 1612 isolated from Kang Won-do.</title>
        <authorList>
            <person name="Kim W."/>
        </authorList>
    </citation>
    <scope>NUCLEOTIDE SEQUENCE [LARGE SCALE GENOMIC DNA]</scope>
    <source>
        <strain evidence="2 3">CAU 1612</strain>
    </source>
</reference>